<dbReference type="SUPFAM" id="SSF56112">
    <property type="entry name" value="Protein kinase-like (PK-like)"/>
    <property type="match status" value="1"/>
</dbReference>
<dbReference type="AlphaFoldDB" id="A0A292PXJ8"/>
<evidence type="ECO:0000313" key="2">
    <source>
        <dbReference type="EMBL" id="CUS12332.1"/>
    </source>
</evidence>
<dbReference type="GO" id="GO:0004672">
    <property type="term" value="F:protein kinase activity"/>
    <property type="evidence" value="ECO:0007669"/>
    <property type="project" value="InterPro"/>
</dbReference>
<evidence type="ECO:0000313" key="3">
    <source>
        <dbReference type="Proteomes" id="UP001412239"/>
    </source>
</evidence>
<sequence length="511" mass="57247">MKASGPAPGALPSLTVANSCLQAGQNLCERYRNIRGVHKDIEDLNIRVENVWIHIAYQLARVQSSSEAVHDVLRDHITDLLNNLQLHLHSAYKNLEKLADPKGRMKAIKFIFFLRGSLEKDISALEKWRDMFSTTFFMLSLPKNPTLDRVLSMEVKKGQPSDNAVNAAKVIHDVLAEEPMKRASPVWLDPVMMNFPNPIGYSGAQVIFDNASNRRYVIETIAVDSGSGNYSQVDRDVEKLAGGLRESRGIPGVLACKGVVRSQRMNGAPEKFEVILEMPHGLGDTPDCLRSVLHRSTHERHPLEERFLLARQITKGVVFVHNLSFVHKNIRPETILVFPNPGKVLGIPFLVGFQMFRAADGVTYRAGDESWSKNLYRHPTRQGNYPDNVYRMKHDIYSLGVILLEIGMWTPFVGEAGEPGAALSQVVPILQDSNQKKKATRIKELLVDMAHDHLPPEVGTKYTDVVVSCLSCLDRDSELGSGSEFLDDDGILASLRYIRRKRSWSFGGMEE</sequence>
<dbReference type="PROSITE" id="PS50011">
    <property type="entry name" value="PROTEIN_KINASE_DOM"/>
    <property type="match status" value="1"/>
</dbReference>
<proteinExistence type="predicted"/>
<keyword evidence="3" id="KW-1185">Reference proteome</keyword>
<gene>
    <name evidence="2" type="ORF">GSTUAT00003571001</name>
</gene>
<dbReference type="InterPro" id="IPR000719">
    <property type="entry name" value="Prot_kinase_dom"/>
</dbReference>
<dbReference type="PANTHER" id="PTHR37542">
    <property type="entry name" value="HELO DOMAIN-CONTAINING PROTEIN-RELATED"/>
    <property type="match status" value="1"/>
</dbReference>
<name>A0A292PXJ8_9PEZI</name>
<dbReference type="InterPro" id="IPR011009">
    <property type="entry name" value="Kinase-like_dom_sf"/>
</dbReference>
<dbReference type="PANTHER" id="PTHR37542:SF1">
    <property type="entry name" value="PRION-INHIBITION AND PROPAGATION HELO DOMAIN-CONTAINING PROTEIN"/>
    <property type="match status" value="1"/>
</dbReference>
<feature type="domain" description="Protein kinase" evidence="1">
    <location>
        <begin position="193"/>
        <end position="492"/>
    </location>
</feature>
<protein>
    <recommendedName>
        <fullName evidence="1">Protein kinase domain-containing protein</fullName>
    </recommendedName>
</protein>
<evidence type="ECO:0000259" key="1">
    <source>
        <dbReference type="PROSITE" id="PS50011"/>
    </source>
</evidence>
<dbReference type="Proteomes" id="UP001412239">
    <property type="component" value="Unassembled WGS sequence"/>
</dbReference>
<accession>A0A292PXJ8</accession>
<organism evidence="2 3">
    <name type="scientific">Tuber aestivum</name>
    <name type="common">summer truffle</name>
    <dbReference type="NCBI Taxonomy" id="59557"/>
    <lineage>
        <taxon>Eukaryota</taxon>
        <taxon>Fungi</taxon>
        <taxon>Dikarya</taxon>
        <taxon>Ascomycota</taxon>
        <taxon>Pezizomycotina</taxon>
        <taxon>Pezizomycetes</taxon>
        <taxon>Pezizales</taxon>
        <taxon>Tuberaceae</taxon>
        <taxon>Tuber</taxon>
    </lineage>
</organism>
<dbReference type="Gene3D" id="1.10.510.10">
    <property type="entry name" value="Transferase(Phosphotransferase) domain 1"/>
    <property type="match status" value="1"/>
</dbReference>
<reference evidence="2" key="1">
    <citation type="submission" date="2015-10" db="EMBL/GenBank/DDBJ databases">
        <authorList>
            <person name="Regsiter A."/>
            <person name="william w."/>
        </authorList>
    </citation>
    <scope>NUCLEOTIDE SEQUENCE</scope>
    <source>
        <strain evidence="2">Montdore</strain>
    </source>
</reference>
<dbReference type="EMBL" id="LN890995">
    <property type="protein sequence ID" value="CUS12332.1"/>
    <property type="molecule type" value="Genomic_DNA"/>
</dbReference>
<dbReference type="GO" id="GO:0005524">
    <property type="term" value="F:ATP binding"/>
    <property type="evidence" value="ECO:0007669"/>
    <property type="project" value="InterPro"/>
</dbReference>